<dbReference type="PIRSF" id="PIRSF018266">
    <property type="entry name" value="FecR"/>
    <property type="match status" value="1"/>
</dbReference>
<dbReference type="Proteomes" id="UP001501556">
    <property type="component" value="Unassembled WGS sequence"/>
</dbReference>
<dbReference type="EMBL" id="BAABDI010000017">
    <property type="protein sequence ID" value="GAA3979242.1"/>
    <property type="molecule type" value="Genomic_DNA"/>
</dbReference>
<dbReference type="InterPro" id="IPR032508">
    <property type="entry name" value="FecR_C"/>
</dbReference>
<evidence type="ECO:0008006" key="5">
    <source>
        <dbReference type="Google" id="ProtNLM"/>
    </source>
</evidence>
<dbReference type="Gene3D" id="3.55.50.30">
    <property type="match status" value="1"/>
</dbReference>
<dbReference type="PANTHER" id="PTHR30273">
    <property type="entry name" value="PERIPLASMIC SIGNAL SENSOR AND SIGMA FACTOR ACTIVATOR FECR-RELATED"/>
    <property type="match status" value="1"/>
</dbReference>
<dbReference type="Pfam" id="PF16344">
    <property type="entry name" value="FecR_C"/>
    <property type="match status" value="1"/>
</dbReference>
<proteinExistence type="predicted"/>
<dbReference type="InterPro" id="IPR012373">
    <property type="entry name" value="Ferrdict_sens_TM"/>
</dbReference>
<dbReference type="Pfam" id="PF04773">
    <property type="entry name" value="FecR"/>
    <property type="match status" value="1"/>
</dbReference>
<feature type="domain" description="FecR protein" evidence="1">
    <location>
        <begin position="128"/>
        <end position="219"/>
    </location>
</feature>
<comment type="caution">
    <text evidence="3">The sequence shown here is derived from an EMBL/GenBank/DDBJ whole genome shotgun (WGS) entry which is preliminary data.</text>
</comment>
<reference evidence="4" key="1">
    <citation type="journal article" date="2019" name="Int. J. Syst. Evol. Microbiol.">
        <title>The Global Catalogue of Microorganisms (GCM) 10K type strain sequencing project: providing services to taxonomists for standard genome sequencing and annotation.</title>
        <authorList>
            <consortium name="The Broad Institute Genomics Platform"/>
            <consortium name="The Broad Institute Genome Sequencing Center for Infectious Disease"/>
            <person name="Wu L."/>
            <person name="Ma J."/>
        </authorList>
    </citation>
    <scope>NUCLEOTIDE SEQUENCE [LARGE SCALE GENOMIC DNA]</scope>
    <source>
        <strain evidence="4">JCM 17217</strain>
    </source>
</reference>
<dbReference type="PANTHER" id="PTHR30273:SF2">
    <property type="entry name" value="PROTEIN FECR"/>
    <property type="match status" value="1"/>
</dbReference>
<accession>A0ABP7QAG5</accession>
<gene>
    <name evidence="3" type="ORF">GCM10022407_25430</name>
</gene>
<feature type="domain" description="Protein FecR C-terminal" evidence="2">
    <location>
        <begin position="266"/>
        <end position="332"/>
    </location>
</feature>
<dbReference type="InterPro" id="IPR006860">
    <property type="entry name" value="FecR"/>
</dbReference>
<evidence type="ECO:0000313" key="3">
    <source>
        <dbReference type="EMBL" id="GAA3979242.1"/>
    </source>
</evidence>
<dbReference type="Gene3D" id="2.60.120.1440">
    <property type="match status" value="1"/>
</dbReference>
<organism evidence="3 4">
    <name type="scientific">Hymenobacter antarcticus</name>
    <dbReference type="NCBI Taxonomy" id="486270"/>
    <lineage>
        <taxon>Bacteria</taxon>
        <taxon>Pseudomonadati</taxon>
        <taxon>Bacteroidota</taxon>
        <taxon>Cytophagia</taxon>
        <taxon>Cytophagales</taxon>
        <taxon>Hymenobacteraceae</taxon>
        <taxon>Hymenobacter</taxon>
    </lineage>
</organism>
<evidence type="ECO:0000313" key="4">
    <source>
        <dbReference type="Proteomes" id="UP001501556"/>
    </source>
</evidence>
<evidence type="ECO:0000259" key="2">
    <source>
        <dbReference type="Pfam" id="PF16344"/>
    </source>
</evidence>
<name>A0ABP7QAG5_9BACT</name>
<keyword evidence="4" id="KW-1185">Reference proteome</keyword>
<sequence>MKPSHLADLLKRYLQDSTIEGETWTVDQWYEARDMPRPTPPTPAEQAAAKARAWQRIQARTRPRPVAWRRPAVRWAAAALLVLGLSLAWLGVPHRPAAGLARHPTATTAEQLTVTAEAGGWQRSTNQTGHALLLALADGSTVTLQPGSWLRYPARFAPGHERVVELSGEAFFAVFHDARRRFRVLTPQLETTVLGTSFTVRAVPGQAEATVEVRTGAVRVCPSTASPAVGAAVVVRPNQQVVYSVAAPVLRPVLVAEPALLRPQPLSFEERPVAEVLASLEAGYGVPIRYTGAALAGCTVSLAFGTENLFEKLDLLCKTLGATYERTDEAIIFRSRGCQSE</sequence>
<protein>
    <recommendedName>
        <fullName evidence="5">FecR family protein</fullName>
    </recommendedName>
</protein>
<dbReference type="RefSeq" id="WP_345124960.1">
    <property type="nucleotide sequence ID" value="NZ_BAABDI010000017.1"/>
</dbReference>
<evidence type="ECO:0000259" key="1">
    <source>
        <dbReference type="Pfam" id="PF04773"/>
    </source>
</evidence>